<feature type="transmembrane region" description="Helical" evidence="1">
    <location>
        <begin position="110"/>
        <end position="136"/>
    </location>
</feature>
<dbReference type="AlphaFoldDB" id="L2GMI9"/>
<sequence>MDRSLLEYNQFAKHPLEPIQLQCETSDIINILFKFVLCLSPLLGTLQYKHCRTNNSLISCALRIYMVYVIFGLLSITSFSHIIYFFWFLSDAFKFLHSIIGNSFTGTLKYRIGVAVFIIHGILECLSIFLACSVLYFPLKHLLIMFFVFHIISLKILLNYKFNQLCWFRKSSLKKHQ</sequence>
<keyword evidence="1" id="KW-1133">Transmembrane helix</keyword>
<dbReference type="Proteomes" id="UP000011082">
    <property type="component" value="Unassembled WGS sequence"/>
</dbReference>
<name>L2GMI9_VITCO</name>
<dbReference type="RefSeq" id="XP_007604484.1">
    <property type="nucleotide sequence ID" value="XM_007604422.1"/>
</dbReference>
<dbReference type="HOGENOM" id="CLU_1519031_0_0_1"/>
<protein>
    <submittedName>
        <fullName evidence="2">Uncharacterized protein</fullName>
    </submittedName>
</protein>
<gene>
    <name evidence="2" type="ORF">VICG_01038</name>
</gene>
<evidence type="ECO:0000256" key="1">
    <source>
        <dbReference type="SAM" id="Phobius"/>
    </source>
</evidence>
<dbReference type="EMBL" id="JH370137">
    <property type="protein sequence ID" value="ELA41854.1"/>
    <property type="molecule type" value="Genomic_DNA"/>
</dbReference>
<keyword evidence="1" id="KW-0472">Membrane</keyword>
<organism evidence="2 3">
    <name type="scientific">Vittaforma corneae (strain ATCC 50505)</name>
    <name type="common">Microsporidian parasite</name>
    <name type="synonym">Nosema corneum</name>
    <dbReference type="NCBI Taxonomy" id="993615"/>
    <lineage>
        <taxon>Eukaryota</taxon>
        <taxon>Fungi</taxon>
        <taxon>Fungi incertae sedis</taxon>
        <taxon>Microsporidia</taxon>
        <taxon>Nosematidae</taxon>
        <taxon>Vittaforma</taxon>
    </lineage>
</organism>
<reference evidence="3" key="1">
    <citation type="submission" date="2011-05" db="EMBL/GenBank/DDBJ databases">
        <title>The genome sequence of Vittaforma corneae strain ATCC 50505.</title>
        <authorList>
            <consortium name="The Broad Institute Genome Sequencing Platform"/>
            <person name="Cuomo C."/>
            <person name="Didier E."/>
            <person name="Bowers L."/>
            <person name="Young S.K."/>
            <person name="Zeng Q."/>
            <person name="Gargeya S."/>
            <person name="Fitzgerald M."/>
            <person name="Haas B."/>
            <person name="Abouelleil A."/>
            <person name="Alvarado L."/>
            <person name="Arachchi H.M."/>
            <person name="Berlin A."/>
            <person name="Chapman S.B."/>
            <person name="Gearin G."/>
            <person name="Goldberg J."/>
            <person name="Griggs A."/>
            <person name="Gujja S."/>
            <person name="Hansen M."/>
            <person name="Heiman D."/>
            <person name="Howarth C."/>
            <person name="Larimer J."/>
            <person name="Lui A."/>
            <person name="MacDonald P.J.P."/>
            <person name="McCowen C."/>
            <person name="Montmayeur A."/>
            <person name="Murphy C."/>
            <person name="Neiman D."/>
            <person name="Pearson M."/>
            <person name="Priest M."/>
            <person name="Roberts A."/>
            <person name="Saif S."/>
            <person name="Shea T."/>
            <person name="Sisk P."/>
            <person name="Stolte C."/>
            <person name="Sykes S."/>
            <person name="Wortman J."/>
            <person name="Nusbaum C."/>
            <person name="Birren B."/>
        </authorList>
    </citation>
    <scope>NUCLEOTIDE SEQUENCE [LARGE SCALE GENOMIC DNA]</scope>
    <source>
        <strain evidence="3">ATCC 50505</strain>
    </source>
</reference>
<feature type="transmembrane region" description="Helical" evidence="1">
    <location>
        <begin position="65"/>
        <end position="89"/>
    </location>
</feature>
<evidence type="ECO:0000313" key="3">
    <source>
        <dbReference type="Proteomes" id="UP000011082"/>
    </source>
</evidence>
<accession>L2GMI9</accession>
<evidence type="ECO:0000313" key="2">
    <source>
        <dbReference type="EMBL" id="ELA41854.1"/>
    </source>
</evidence>
<dbReference type="InParanoid" id="L2GMI9"/>
<keyword evidence="3" id="KW-1185">Reference proteome</keyword>
<keyword evidence="1" id="KW-0812">Transmembrane</keyword>
<feature type="transmembrane region" description="Helical" evidence="1">
    <location>
        <begin position="142"/>
        <end position="160"/>
    </location>
</feature>
<proteinExistence type="predicted"/>
<dbReference type="VEuPathDB" id="MicrosporidiaDB:VICG_01038"/>
<dbReference type="GeneID" id="19881749"/>